<evidence type="ECO:0000313" key="2">
    <source>
        <dbReference type="Proteomes" id="UP000053237"/>
    </source>
</evidence>
<accession>A0A024GLW5</accession>
<reference evidence="1 2" key="1">
    <citation type="submission" date="2012-05" db="EMBL/GenBank/DDBJ databases">
        <title>Recombination and specialization in a pathogen metapopulation.</title>
        <authorList>
            <person name="Gardiner A."/>
            <person name="Kemen E."/>
            <person name="Schultz-Larsen T."/>
            <person name="MacLean D."/>
            <person name="Van Oosterhout C."/>
            <person name="Jones J.D.G."/>
        </authorList>
    </citation>
    <scope>NUCLEOTIDE SEQUENCE [LARGE SCALE GENOMIC DNA]</scope>
    <source>
        <strain evidence="1 2">Ac Nc2</strain>
    </source>
</reference>
<evidence type="ECO:0000313" key="1">
    <source>
        <dbReference type="EMBL" id="CCI47327.1"/>
    </source>
</evidence>
<organism evidence="1 2">
    <name type="scientific">Albugo candida</name>
    <dbReference type="NCBI Taxonomy" id="65357"/>
    <lineage>
        <taxon>Eukaryota</taxon>
        <taxon>Sar</taxon>
        <taxon>Stramenopiles</taxon>
        <taxon>Oomycota</taxon>
        <taxon>Peronosporomycetes</taxon>
        <taxon>Albuginales</taxon>
        <taxon>Albuginaceae</taxon>
        <taxon>Albugo</taxon>
    </lineage>
</organism>
<dbReference type="AlphaFoldDB" id="A0A024GLW5"/>
<dbReference type="Proteomes" id="UP000053237">
    <property type="component" value="Unassembled WGS sequence"/>
</dbReference>
<proteinExistence type="predicted"/>
<gene>
    <name evidence="1" type="ORF">BN9_083340</name>
</gene>
<comment type="caution">
    <text evidence="1">The sequence shown here is derived from an EMBL/GenBank/DDBJ whole genome shotgun (WGS) entry which is preliminary data.</text>
</comment>
<dbReference type="InParanoid" id="A0A024GLW5"/>
<protein>
    <submittedName>
        <fullName evidence="1">Uncharacterized protein</fullName>
    </submittedName>
</protein>
<name>A0A024GLW5_9STRA</name>
<keyword evidence="2" id="KW-1185">Reference proteome</keyword>
<dbReference type="EMBL" id="CAIX01000165">
    <property type="protein sequence ID" value="CCI47327.1"/>
    <property type="molecule type" value="Genomic_DNA"/>
</dbReference>
<sequence length="121" mass="13660">MLPLQSFHNRVCASKRLQQFLSSRRTKTSCHRKCCIMWNAFVLMTFIAYARQLRQHGCKLINSSSSSPMTGDLKVASKGVKSLNTVDYSFGDVRGTSSNMSEIEVCMRHICKYSRAGVMIV</sequence>